<dbReference type="Gene3D" id="3.20.20.80">
    <property type="entry name" value="Glycosidases"/>
    <property type="match status" value="1"/>
</dbReference>
<dbReference type="InterPro" id="IPR011583">
    <property type="entry name" value="Chitinase_II/V-like_cat"/>
</dbReference>
<keyword evidence="5" id="KW-0964">Secreted</keyword>
<keyword evidence="9 11" id="KW-0326">Glycosidase</keyword>
<comment type="caution">
    <text evidence="13">The sequence shown here is derived from an EMBL/GenBank/DDBJ whole genome shotgun (WGS) entry which is preliminary data.</text>
</comment>
<comment type="catalytic activity">
    <reaction evidence="1">
        <text>Random endo-hydrolysis of N-acetyl-beta-D-glucosaminide (1-&gt;4)-beta-linkages in chitin and chitodextrins.</text>
        <dbReference type="EC" id="3.2.1.14"/>
    </reaction>
</comment>
<evidence type="ECO:0000313" key="13">
    <source>
        <dbReference type="EMBL" id="PHH83356.1"/>
    </source>
</evidence>
<dbReference type="Pfam" id="PF00704">
    <property type="entry name" value="Glyco_hydro_18"/>
    <property type="match status" value="1"/>
</dbReference>
<evidence type="ECO:0000256" key="8">
    <source>
        <dbReference type="ARBA" id="ARBA00023277"/>
    </source>
</evidence>
<evidence type="ECO:0000313" key="14">
    <source>
        <dbReference type="Proteomes" id="UP000224854"/>
    </source>
</evidence>
<dbReference type="PROSITE" id="PS51910">
    <property type="entry name" value="GH18_2"/>
    <property type="match status" value="1"/>
</dbReference>
<evidence type="ECO:0000256" key="9">
    <source>
        <dbReference type="ARBA" id="ARBA00023295"/>
    </source>
</evidence>
<evidence type="ECO:0000256" key="11">
    <source>
        <dbReference type="RuleBase" id="RU000489"/>
    </source>
</evidence>
<accession>A0A2C5ZTM7</accession>
<keyword evidence="10" id="KW-0624">Polysaccharide degradation</keyword>
<keyword evidence="14" id="KW-1185">Reference proteome</keyword>
<keyword evidence="6 11" id="KW-0378">Hydrolase</keyword>
<dbReference type="EMBL" id="NJEU01000016">
    <property type="protein sequence ID" value="PHH83356.1"/>
    <property type="molecule type" value="Genomic_DNA"/>
</dbReference>
<protein>
    <recommendedName>
        <fullName evidence="4">chitinase</fullName>
        <ecNumber evidence="4">3.2.1.14</ecNumber>
    </recommendedName>
</protein>
<evidence type="ECO:0000256" key="5">
    <source>
        <dbReference type="ARBA" id="ARBA00022525"/>
    </source>
</evidence>
<comment type="subcellular location">
    <subcellularLocation>
        <location evidence="2">Secreted</location>
    </subcellularLocation>
</comment>
<comment type="similarity">
    <text evidence="3">Belongs to the glycosyl hydrolase 18 family. Chitinase class V subfamily.</text>
</comment>
<dbReference type="OrthoDB" id="76388at2759"/>
<organism evidence="13 14">
    <name type="scientific">Ophiocordyceps australis</name>
    <dbReference type="NCBI Taxonomy" id="1399860"/>
    <lineage>
        <taxon>Eukaryota</taxon>
        <taxon>Fungi</taxon>
        <taxon>Dikarya</taxon>
        <taxon>Ascomycota</taxon>
        <taxon>Pezizomycotina</taxon>
        <taxon>Sordariomycetes</taxon>
        <taxon>Hypocreomycetidae</taxon>
        <taxon>Hypocreales</taxon>
        <taxon>Ophiocordycipitaceae</taxon>
        <taxon>Ophiocordyceps</taxon>
    </lineage>
</organism>
<dbReference type="SMART" id="SM00636">
    <property type="entry name" value="Glyco_18"/>
    <property type="match status" value="1"/>
</dbReference>
<dbReference type="GO" id="GO:0000272">
    <property type="term" value="P:polysaccharide catabolic process"/>
    <property type="evidence" value="ECO:0007669"/>
    <property type="project" value="UniProtKB-KW"/>
</dbReference>
<evidence type="ECO:0000256" key="3">
    <source>
        <dbReference type="ARBA" id="ARBA00008682"/>
    </source>
</evidence>
<proteinExistence type="inferred from homology"/>
<evidence type="ECO:0000256" key="4">
    <source>
        <dbReference type="ARBA" id="ARBA00012729"/>
    </source>
</evidence>
<keyword evidence="7" id="KW-0146">Chitin degradation</keyword>
<dbReference type="InterPro" id="IPR017853">
    <property type="entry name" value="GH"/>
</dbReference>
<dbReference type="EC" id="3.2.1.14" evidence="4"/>
<dbReference type="InterPro" id="IPR050314">
    <property type="entry name" value="Glycosyl_Hydrlase_18"/>
</dbReference>
<dbReference type="InterPro" id="IPR001579">
    <property type="entry name" value="Glyco_hydro_18_chit_AS"/>
</dbReference>
<reference evidence="13 14" key="1">
    <citation type="submission" date="2017-06" db="EMBL/GenBank/DDBJ databases">
        <title>Ant-infecting Ophiocordyceps genomes reveal a high diversity of potential behavioral manipulation genes and a possible major role for enterotoxins.</title>
        <authorList>
            <person name="De Bekker C."/>
            <person name="Evans H.C."/>
            <person name="Brachmann A."/>
            <person name="Hughes D.P."/>
        </authorList>
    </citation>
    <scope>NUCLEOTIDE SEQUENCE [LARGE SCALE GENOMIC DNA]</scope>
    <source>
        <strain evidence="13 14">1348a</strain>
    </source>
</reference>
<dbReference type="SUPFAM" id="SSF51445">
    <property type="entry name" value="(Trans)glycosidases"/>
    <property type="match status" value="1"/>
</dbReference>
<dbReference type="GO" id="GO:0008061">
    <property type="term" value="F:chitin binding"/>
    <property type="evidence" value="ECO:0007669"/>
    <property type="project" value="InterPro"/>
</dbReference>
<dbReference type="GO" id="GO:0006032">
    <property type="term" value="P:chitin catabolic process"/>
    <property type="evidence" value="ECO:0007669"/>
    <property type="project" value="UniProtKB-KW"/>
</dbReference>
<feature type="domain" description="GH18" evidence="12">
    <location>
        <begin position="1"/>
        <end position="279"/>
    </location>
</feature>
<dbReference type="InterPro" id="IPR029070">
    <property type="entry name" value="Chitinase_insertion_sf"/>
</dbReference>
<gene>
    <name evidence="13" type="ORF">CDD82_1869</name>
</gene>
<dbReference type="PANTHER" id="PTHR11177">
    <property type="entry name" value="CHITINASE"/>
    <property type="match status" value="1"/>
</dbReference>
<evidence type="ECO:0000256" key="6">
    <source>
        <dbReference type="ARBA" id="ARBA00022801"/>
    </source>
</evidence>
<name>A0A2C5ZTM7_9HYPO</name>
<evidence type="ECO:0000259" key="12">
    <source>
        <dbReference type="PROSITE" id="PS51910"/>
    </source>
</evidence>
<dbReference type="Proteomes" id="UP000224854">
    <property type="component" value="Unassembled WGS sequence"/>
</dbReference>
<dbReference type="SUPFAM" id="SSF54556">
    <property type="entry name" value="Chitinase insertion domain"/>
    <property type="match status" value="1"/>
</dbReference>
<evidence type="ECO:0000256" key="1">
    <source>
        <dbReference type="ARBA" id="ARBA00000822"/>
    </source>
</evidence>
<dbReference type="InterPro" id="IPR001223">
    <property type="entry name" value="Glyco_hydro18_cat"/>
</dbReference>
<dbReference type="PANTHER" id="PTHR11177:SF317">
    <property type="entry name" value="CHITINASE 12-RELATED"/>
    <property type="match status" value="1"/>
</dbReference>
<sequence>MLSIGGGTRSGNFSVATRTEKGRQHFAETAVGLLKDWGFDGIDIDWEYVRNEDELGSLIELLRELREHLQAYSQQHGTGYHFLLSVAVPASTWRYGRLRHRMRELGGIVDFASLMAYDFAGDWSDYSGHHANLFANAGNPRSTPFNADAAVSAYINGGVPADKLVLGIPTFGRAFDETDGMGKSYSDTGSSGRKYKVQDYKALPREGADVVYDDVAKASYSYDSRGRQLVSYDTPRIVRAKAQYIKERGLRGNMFWEASADRADSESLVKTSHGALVHLDVRENCISYPNSTYDNIREYATSHSHGGEGAPVV</sequence>
<dbReference type="GO" id="GO:0005576">
    <property type="term" value="C:extracellular region"/>
    <property type="evidence" value="ECO:0007669"/>
    <property type="project" value="UniProtKB-SubCell"/>
</dbReference>
<dbReference type="GO" id="GO:0008843">
    <property type="term" value="F:endochitinase activity"/>
    <property type="evidence" value="ECO:0007669"/>
    <property type="project" value="UniProtKB-EC"/>
</dbReference>
<evidence type="ECO:0000256" key="7">
    <source>
        <dbReference type="ARBA" id="ARBA00023024"/>
    </source>
</evidence>
<dbReference type="PROSITE" id="PS01095">
    <property type="entry name" value="GH18_1"/>
    <property type="match status" value="1"/>
</dbReference>
<evidence type="ECO:0000256" key="2">
    <source>
        <dbReference type="ARBA" id="ARBA00004613"/>
    </source>
</evidence>
<evidence type="ECO:0000256" key="10">
    <source>
        <dbReference type="ARBA" id="ARBA00023326"/>
    </source>
</evidence>
<keyword evidence="8" id="KW-0119">Carbohydrate metabolism</keyword>
<dbReference type="AlphaFoldDB" id="A0A2C5ZTM7"/>
<dbReference type="Gene3D" id="3.10.50.10">
    <property type="match status" value="1"/>
</dbReference>